<dbReference type="InterPro" id="IPR011058">
    <property type="entry name" value="Cyanovirin-N"/>
</dbReference>
<dbReference type="Proteomes" id="UP001187734">
    <property type="component" value="Unassembled WGS sequence"/>
</dbReference>
<sequence length="101" mass="11386">MPFLLSARQVHLVDGHILKAVLTKRDGESRDAELDLNDIIGNTDGWFMWEGVNFSQMASDIKLEGSVLSAQLPKRDGGYIERQRIELNDRISNEDGVLVFL</sequence>
<dbReference type="PANTHER" id="PTHR42076">
    <property type="entry name" value="CYANOVIRIN-N HOMOLOG"/>
    <property type="match status" value="1"/>
</dbReference>
<dbReference type="SUPFAM" id="SSF51322">
    <property type="entry name" value="Cyanovirin-N"/>
    <property type="match status" value="1"/>
</dbReference>
<evidence type="ECO:0000259" key="1">
    <source>
        <dbReference type="SMART" id="SM01111"/>
    </source>
</evidence>
<proteinExistence type="predicted"/>
<comment type="caution">
    <text evidence="2">The sequence shown here is derived from an EMBL/GenBank/DDBJ whole genome shotgun (WGS) entry which is preliminary data.</text>
</comment>
<gene>
    <name evidence="2" type="ORF">FTOL_03686</name>
</gene>
<protein>
    <submittedName>
        <fullName evidence="2">Related to Cyanovirin-N homolog</fullName>
    </submittedName>
</protein>
<dbReference type="SMART" id="SM01111">
    <property type="entry name" value="CVNH"/>
    <property type="match status" value="1"/>
</dbReference>
<name>A0AAE8M425_9HYPO</name>
<dbReference type="InterPro" id="IPR036673">
    <property type="entry name" value="Cyanovirin-N_sf"/>
</dbReference>
<dbReference type="Pfam" id="PF08881">
    <property type="entry name" value="CVNH"/>
    <property type="match status" value="1"/>
</dbReference>
<reference evidence="2" key="1">
    <citation type="submission" date="2018-03" db="EMBL/GenBank/DDBJ databases">
        <authorList>
            <person name="Guldener U."/>
        </authorList>
    </citation>
    <scope>NUCLEOTIDE SEQUENCE</scope>
</reference>
<evidence type="ECO:0000313" key="2">
    <source>
        <dbReference type="EMBL" id="SPJ73956.1"/>
    </source>
</evidence>
<keyword evidence="3" id="KW-1185">Reference proteome</keyword>
<accession>A0AAE8M425</accession>
<dbReference type="AlphaFoldDB" id="A0AAE8M425"/>
<dbReference type="Gene3D" id="2.30.60.10">
    <property type="entry name" value="Cyanovirin-N"/>
    <property type="match status" value="1"/>
</dbReference>
<dbReference type="EMBL" id="ONZP01000110">
    <property type="protein sequence ID" value="SPJ73956.1"/>
    <property type="molecule type" value="Genomic_DNA"/>
</dbReference>
<feature type="domain" description="Cyanovirin-N" evidence="1">
    <location>
        <begin position="2"/>
        <end position="100"/>
    </location>
</feature>
<evidence type="ECO:0000313" key="3">
    <source>
        <dbReference type="Proteomes" id="UP001187734"/>
    </source>
</evidence>
<dbReference type="PANTHER" id="PTHR42076:SF1">
    <property type="entry name" value="CYANOVIRIN-N DOMAIN-CONTAINING PROTEIN"/>
    <property type="match status" value="1"/>
</dbReference>
<organism evidence="2 3">
    <name type="scientific">Fusarium torulosum</name>
    <dbReference type="NCBI Taxonomy" id="33205"/>
    <lineage>
        <taxon>Eukaryota</taxon>
        <taxon>Fungi</taxon>
        <taxon>Dikarya</taxon>
        <taxon>Ascomycota</taxon>
        <taxon>Pezizomycotina</taxon>
        <taxon>Sordariomycetes</taxon>
        <taxon>Hypocreomycetidae</taxon>
        <taxon>Hypocreales</taxon>
        <taxon>Nectriaceae</taxon>
        <taxon>Fusarium</taxon>
    </lineage>
</organism>